<evidence type="ECO:0000313" key="2">
    <source>
        <dbReference type="Proteomes" id="UP000487757"/>
    </source>
</evidence>
<gene>
    <name evidence="1" type="ORF">GJU39_23040</name>
</gene>
<name>A0A7K0G553_9SPHI</name>
<comment type="caution">
    <text evidence="1">The sequence shown here is derived from an EMBL/GenBank/DDBJ whole genome shotgun (WGS) entry which is preliminary data.</text>
</comment>
<dbReference type="RefSeq" id="WP_154283337.1">
    <property type="nucleotide sequence ID" value="NZ_JBHUJQ010000001.1"/>
</dbReference>
<protein>
    <submittedName>
        <fullName evidence="1">Uncharacterized protein</fullName>
    </submittedName>
</protein>
<dbReference type="OrthoDB" id="1260000at2"/>
<dbReference type="AlphaFoldDB" id="A0A7K0G553"/>
<proteinExistence type="predicted"/>
<dbReference type="Proteomes" id="UP000487757">
    <property type="component" value="Unassembled WGS sequence"/>
</dbReference>
<evidence type="ECO:0000313" key="1">
    <source>
        <dbReference type="EMBL" id="MRX78943.1"/>
    </source>
</evidence>
<dbReference type="EMBL" id="WKKH01000095">
    <property type="protein sequence ID" value="MRX78943.1"/>
    <property type="molecule type" value="Genomic_DNA"/>
</dbReference>
<organism evidence="1 2">
    <name type="scientific">Pedobacter petrophilus</name>
    <dbReference type="NCBI Taxonomy" id="1908241"/>
    <lineage>
        <taxon>Bacteria</taxon>
        <taxon>Pseudomonadati</taxon>
        <taxon>Bacteroidota</taxon>
        <taxon>Sphingobacteriia</taxon>
        <taxon>Sphingobacteriales</taxon>
        <taxon>Sphingobacteriaceae</taxon>
        <taxon>Pedobacter</taxon>
    </lineage>
</organism>
<keyword evidence="2" id="KW-1185">Reference proteome</keyword>
<sequence>MMRNYSLCDPEDVGDDVVLAWDEQNPIAMKKVFEHYLNLFGEAKVRLYTVSKQLDEVLKIDKNLFRERTSLAYYQSQ</sequence>
<accession>A0A7K0G553</accession>
<reference evidence="1 2" key="1">
    <citation type="submission" date="2019-11" db="EMBL/GenBank/DDBJ databases">
        <title>Pedobacter petrophilus genome.</title>
        <authorList>
            <person name="Feldbauer M.J."/>
            <person name="Newman J.D."/>
        </authorList>
    </citation>
    <scope>NUCLEOTIDE SEQUENCE [LARGE SCALE GENOMIC DNA]</scope>
    <source>
        <strain evidence="1 2">LMG 29686</strain>
    </source>
</reference>